<reference evidence="2" key="1">
    <citation type="submission" date="2024-05" db="EMBL/GenBank/DDBJ databases">
        <authorList>
            <person name="Cai S.Y."/>
            <person name="Jin L.M."/>
            <person name="Li H.R."/>
        </authorList>
    </citation>
    <scope>NUCLEOTIDE SEQUENCE</scope>
    <source>
        <strain evidence="2">A5-74</strain>
    </source>
</reference>
<dbReference type="AlphaFoldDB" id="A0AAU8DIE5"/>
<sequence>MDKKPSRIKRIWTVIIKAVRENGDLNERRNAARAKQGSYGTRRPF</sequence>
<name>A0AAU8DIE5_9ACTN</name>
<dbReference type="EMBL" id="CP159218">
    <property type="protein sequence ID" value="XCG61966.1"/>
    <property type="molecule type" value="Genomic_DNA"/>
</dbReference>
<dbReference type="RefSeq" id="WP_353647582.1">
    <property type="nucleotide sequence ID" value="NZ_CP159218.1"/>
</dbReference>
<protein>
    <submittedName>
        <fullName evidence="2">Uncharacterized protein</fullName>
    </submittedName>
</protein>
<gene>
    <name evidence="2" type="ORF">ABLG96_11780</name>
</gene>
<organism evidence="2">
    <name type="scientific">Nakamurella sp. A5-74</name>
    <dbReference type="NCBI Taxonomy" id="3158264"/>
    <lineage>
        <taxon>Bacteria</taxon>
        <taxon>Bacillati</taxon>
        <taxon>Actinomycetota</taxon>
        <taxon>Actinomycetes</taxon>
        <taxon>Nakamurellales</taxon>
        <taxon>Nakamurellaceae</taxon>
        <taxon>Nakamurella</taxon>
    </lineage>
</organism>
<evidence type="ECO:0000256" key="1">
    <source>
        <dbReference type="SAM" id="MobiDB-lite"/>
    </source>
</evidence>
<accession>A0AAU8DIE5</accession>
<evidence type="ECO:0000313" key="2">
    <source>
        <dbReference type="EMBL" id="XCG61966.1"/>
    </source>
</evidence>
<feature type="region of interest" description="Disordered" evidence="1">
    <location>
        <begin position="23"/>
        <end position="45"/>
    </location>
</feature>
<proteinExistence type="predicted"/>